<keyword evidence="3" id="KW-1185">Reference proteome</keyword>
<dbReference type="InterPro" id="IPR013103">
    <property type="entry name" value="RVT_2"/>
</dbReference>
<evidence type="ECO:0000259" key="1">
    <source>
        <dbReference type="Pfam" id="PF07727"/>
    </source>
</evidence>
<reference evidence="2 3" key="1">
    <citation type="journal article" date="2023" name="Hortic Res">
        <title>The complete reference genome for grapevine (Vitis vinifera L.) genetics and breeding.</title>
        <authorList>
            <person name="Shi X."/>
            <person name="Cao S."/>
            <person name="Wang X."/>
            <person name="Huang S."/>
            <person name="Wang Y."/>
            <person name="Liu Z."/>
            <person name="Liu W."/>
            <person name="Leng X."/>
            <person name="Peng Y."/>
            <person name="Wang N."/>
            <person name="Wang Y."/>
            <person name="Ma Z."/>
            <person name="Xu X."/>
            <person name="Zhang F."/>
            <person name="Xue H."/>
            <person name="Zhong H."/>
            <person name="Wang Y."/>
            <person name="Zhang K."/>
            <person name="Velt A."/>
            <person name="Avia K."/>
            <person name="Holtgrawe D."/>
            <person name="Grimplet J."/>
            <person name="Matus J.T."/>
            <person name="Ware D."/>
            <person name="Wu X."/>
            <person name="Wang H."/>
            <person name="Liu C."/>
            <person name="Fang Y."/>
            <person name="Rustenholz C."/>
            <person name="Cheng Z."/>
            <person name="Xiao H."/>
            <person name="Zhou Y."/>
        </authorList>
    </citation>
    <scope>NUCLEOTIDE SEQUENCE [LARGE SCALE GENOMIC DNA]</scope>
    <source>
        <strain evidence="3">cv. Pinot noir / PN40024</strain>
        <tissue evidence="2">Leaf</tissue>
    </source>
</reference>
<protein>
    <recommendedName>
        <fullName evidence="1">Reverse transcriptase Ty1/copia-type domain-containing protein</fullName>
    </recommendedName>
</protein>
<evidence type="ECO:0000313" key="2">
    <source>
        <dbReference type="EMBL" id="WJZ98648.1"/>
    </source>
</evidence>
<feature type="domain" description="Reverse transcriptase Ty1/copia-type" evidence="1">
    <location>
        <begin position="31"/>
        <end position="146"/>
    </location>
</feature>
<sequence>MQELSYFIEALQKENWKKVMIEENEAFLKVKTWYLVFFPPHRKSMGYKWVFKLKKNLDGLVDRYKACLVAKGYLQTIGFNFTEIFSPVMKATSIKIILTIAFARGWKLRQLVVNNAFLNAGLQEEVYVNQPPRFDYGKYLAFKLHKANTVLSKHQKLGSRN</sequence>
<gene>
    <name evidence="2" type="ORF">VitviT2T_017159</name>
</gene>
<organism evidence="2 3">
    <name type="scientific">Vitis vinifera</name>
    <name type="common">Grape</name>
    <dbReference type="NCBI Taxonomy" id="29760"/>
    <lineage>
        <taxon>Eukaryota</taxon>
        <taxon>Viridiplantae</taxon>
        <taxon>Streptophyta</taxon>
        <taxon>Embryophyta</taxon>
        <taxon>Tracheophyta</taxon>
        <taxon>Spermatophyta</taxon>
        <taxon>Magnoliopsida</taxon>
        <taxon>eudicotyledons</taxon>
        <taxon>Gunneridae</taxon>
        <taxon>Pentapetalae</taxon>
        <taxon>rosids</taxon>
        <taxon>Vitales</taxon>
        <taxon>Vitaceae</taxon>
        <taxon>Viteae</taxon>
        <taxon>Vitis</taxon>
    </lineage>
</organism>
<accession>A0ABY9CVA7</accession>
<dbReference type="Pfam" id="PF07727">
    <property type="entry name" value="RVT_2"/>
    <property type="match status" value="1"/>
</dbReference>
<proteinExistence type="predicted"/>
<evidence type="ECO:0000313" key="3">
    <source>
        <dbReference type="Proteomes" id="UP001227230"/>
    </source>
</evidence>
<dbReference type="EMBL" id="CP126658">
    <property type="protein sequence ID" value="WJZ98648.1"/>
    <property type="molecule type" value="Genomic_DNA"/>
</dbReference>
<name>A0ABY9CVA7_VITVI</name>
<dbReference type="Proteomes" id="UP001227230">
    <property type="component" value="Chromosome 11"/>
</dbReference>